<sequence length="579" mass="63464">MPRPARTQVDSYVFNDPSSAAMSLTTTAQGSSPGDGRITPIPTPELQKLYSHWRQLQEFDELQKQGSGPGSNDGENGFLRPPSPSQATTMSRSPSCASTTNSVTREITNMGISGSEERPQGTTTRRKQGRQGPLDSTDKARTAFVRKLRACGKCHRRKVKCVHYNFSLFEQAYQATKRMAPFAAQGPPFSSPNLSSPNRHTQQHDLMGVGNMDAFPSYIPALDQGDAHSDLEALLLQSQTQGAPVSTSPLYNFARTALCSSVPLTRNTANLPSSAGDRHVPIGRLVIRDDGQEQMAGTKLQQGEWECRFGDDGTAASDSGASGDICKQRYDDLSGLSGHFQFEHMPFHDPKFFPRCKECELHGTEDMWVVCWQCEAPREMEKWYFGNIRTSTPSLTSGVSVRVADQDGPWGFMNNSQSPNYQFNGPFLSSTGAAQIGNSSLLRLQQRVHRRQQEAQLEAPPDAAPTDHPSGLPLVPTRPPNVFALAHPVAGHTRLHTWVAFVLVVVIVMFLIRACSSLTFFCPSISSLLSSFSFLVLAVIWVHFSRVYSHGSSVVVVVGVIGILLLVFSSTRLASRFPC</sequence>
<name>A0AAE0ITV5_9PEZI</name>
<accession>A0AAE0ITV5</accession>
<evidence type="ECO:0000313" key="5">
    <source>
        <dbReference type="Proteomes" id="UP001283341"/>
    </source>
</evidence>
<feature type="transmembrane region" description="Helical" evidence="3">
    <location>
        <begin position="524"/>
        <end position="544"/>
    </location>
</feature>
<evidence type="ECO:0000256" key="3">
    <source>
        <dbReference type="SAM" id="Phobius"/>
    </source>
</evidence>
<evidence type="ECO:0000256" key="2">
    <source>
        <dbReference type="SAM" id="MobiDB-lite"/>
    </source>
</evidence>
<dbReference type="InterPro" id="IPR001138">
    <property type="entry name" value="Zn2Cys6_DnaBD"/>
</dbReference>
<dbReference type="GO" id="GO:0000981">
    <property type="term" value="F:DNA-binding transcription factor activity, RNA polymerase II-specific"/>
    <property type="evidence" value="ECO:0007669"/>
    <property type="project" value="InterPro"/>
</dbReference>
<feature type="compositionally biased region" description="Polar residues" evidence="2">
    <location>
        <begin position="85"/>
        <end position="112"/>
    </location>
</feature>
<feature type="transmembrane region" description="Helical" evidence="3">
    <location>
        <begin position="550"/>
        <end position="568"/>
    </location>
</feature>
<feature type="region of interest" description="Disordered" evidence="2">
    <location>
        <begin position="63"/>
        <end position="140"/>
    </location>
</feature>
<reference evidence="4" key="1">
    <citation type="journal article" date="2023" name="Mol. Phylogenet. Evol.">
        <title>Genome-scale phylogeny and comparative genomics of the fungal order Sordariales.</title>
        <authorList>
            <person name="Hensen N."/>
            <person name="Bonometti L."/>
            <person name="Westerberg I."/>
            <person name="Brannstrom I.O."/>
            <person name="Guillou S."/>
            <person name="Cros-Aarteil S."/>
            <person name="Calhoun S."/>
            <person name="Haridas S."/>
            <person name="Kuo A."/>
            <person name="Mondo S."/>
            <person name="Pangilinan J."/>
            <person name="Riley R."/>
            <person name="LaButti K."/>
            <person name="Andreopoulos B."/>
            <person name="Lipzen A."/>
            <person name="Chen C."/>
            <person name="Yan M."/>
            <person name="Daum C."/>
            <person name="Ng V."/>
            <person name="Clum A."/>
            <person name="Steindorff A."/>
            <person name="Ohm R.A."/>
            <person name="Martin F."/>
            <person name="Silar P."/>
            <person name="Natvig D.O."/>
            <person name="Lalanne C."/>
            <person name="Gautier V."/>
            <person name="Ament-Velasquez S.L."/>
            <person name="Kruys A."/>
            <person name="Hutchinson M.I."/>
            <person name="Powell A.J."/>
            <person name="Barry K."/>
            <person name="Miller A.N."/>
            <person name="Grigoriev I.V."/>
            <person name="Debuchy R."/>
            <person name="Gladieux P."/>
            <person name="Hiltunen Thoren M."/>
            <person name="Johannesson H."/>
        </authorList>
    </citation>
    <scope>NUCLEOTIDE SEQUENCE</scope>
    <source>
        <strain evidence="4">CBS 118394</strain>
    </source>
</reference>
<protein>
    <submittedName>
        <fullName evidence="4">Uncharacterized protein</fullName>
    </submittedName>
</protein>
<evidence type="ECO:0000256" key="1">
    <source>
        <dbReference type="ARBA" id="ARBA00023242"/>
    </source>
</evidence>
<keyword evidence="1" id="KW-0539">Nucleus</keyword>
<organism evidence="4 5">
    <name type="scientific">Apodospora peruviana</name>
    <dbReference type="NCBI Taxonomy" id="516989"/>
    <lineage>
        <taxon>Eukaryota</taxon>
        <taxon>Fungi</taxon>
        <taxon>Dikarya</taxon>
        <taxon>Ascomycota</taxon>
        <taxon>Pezizomycotina</taxon>
        <taxon>Sordariomycetes</taxon>
        <taxon>Sordariomycetidae</taxon>
        <taxon>Sordariales</taxon>
        <taxon>Lasiosphaeriaceae</taxon>
        <taxon>Apodospora</taxon>
    </lineage>
</organism>
<keyword evidence="3" id="KW-0472">Membrane</keyword>
<feature type="region of interest" description="Disordered" evidence="2">
    <location>
        <begin position="1"/>
        <end position="45"/>
    </location>
</feature>
<proteinExistence type="predicted"/>
<dbReference type="AlphaFoldDB" id="A0AAE0ITV5"/>
<feature type="compositionally biased region" description="Polar residues" evidence="2">
    <location>
        <begin position="16"/>
        <end position="32"/>
    </location>
</feature>
<keyword evidence="5" id="KW-1185">Reference proteome</keyword>
<keyword evidence="3" id="KW-0812">Transmembrane</keyword>
<comment type="caution">
    <text evidence="4">The sequence shown here is derived from an EMBL/GenBank/DDBJ whole genome shotgun (WGS) entry which is preliminary data.</text>
</comment>
<feature type="transmembrane region" description="Helical" evidence="3">
    <location>
        <begin position="495"/>
        <end position="512"/>
    </location>
</feature>
<dbReference type="Proteomes" id="UP001283341">
    <property type="component" value="Unassembled WGS sequence"/>
</dbReference>
<dbReference type="CDD" id="cd00067">
    <property type="entry name" value="GAL4"/>
    <property type="match status" value="1"/>
</dbReference>
<dbReference type="GO" id="GO:0008270">
    <property type="term" value="F:zinc ion binding"/>
    <property type="evidence" value="ECO:0007669"/>
    <property type="project" value="InterPro"/>
</dbReference>
<dbReference type="EMBL" id="JAUEDM010000001">
    <property type="protein sequence ID" value="KAK3331168.1"/>
    <property type="molecule type" value="Genomic_DNA"/>
</dbReference>
<evidence type="ECO:0000313" key="4">
    <source>
        <dbReference type="EMBL" id="KAK3331168.1"/>
    </source>
</evidence>
<reference evidence="4" key="2">
    <citation type="submission" date="2023-06" db="EMBL/GenBank/DDBJ databases">
        <authorList>
            <consortium name="Lawrence Berkeley National Laboratory"/>
            <person name="Haridas S."/>
            <person name="Hensen N."/>
            <person name="Bonometti L."/>
            <person name="Westerberg I."/>
            <person name="Brannstrom I.O."/>
            <person name="Guillou S."/>
            <person name="Cros-Aarteil S."/>
            <person name="Calhoun S."/>
            <person name="Kuo A."/>
            <person name="Mondo S."/>
            <person name="Pangilinan J."/>
            <person name="Riley R."/>
            <person name="Labutti K."/>
            <person name="Andreopoulos B."/>
            <person name="Lipzen A."/>
            <person name="Chen C."/>
            <person name="Yanf M."/>
            <person name="Daum C."/>
            <person name="Ng V."/>
            <person name="Clum A."/>
            <person name="Steindorff A."/>
            <person name="Ohm R."/>
            <person name="Martin F."/>
            <person name="Silar P."/>
            <person name="Natvig D."/>
            <person name="Lalanne C."/>
            <person name="Gautier V."/>
            <person name="Ament-Velasquez S.L."/>
            <person name="Kruys A."/>
            <person name="Hutchinson M.I."/>
            <person name="Powell A.J."/>
            <person name="Barry K."/>
            <person name="Miller A.N."/>
            <person name="Grigoriev I.V."/>
            <person name="Debuchy R."/>
            <person name="Gladieux P."/>
            <person name="Thoren M.H."/>
            <person name="Johannesson H."/>
        </authorList>
    </citation>
    <scope>NUCLEOTIDE SEQUENCE</scope>
    <source>
        <strain evidence="4">CBS 118394</strain>
    </source>
</reference>
<keyword evidence="3" id="KW-1133">Transmembrane helix</keyword>
<gene>
    <name evidence="4" type="ORF">B0H66DRAFT_92260</name>
</gene>